<protein>
    <submittedName>
        <fullName evidence="1">Uncharacterized protein</fullName>
    </submittedName>
</protein>
<accession>A0A1X7GQ65</accession>
<dbReference type="Proteomes" id="UP000192940">
    <property type="component" value="Chromosome I"/>
</dbReference>
<dbReference type="STRING" id="1313296.SAMN05661091_0930"/>
<name>A0A1X7GQ65_9BACL</name>
<organism evidence="1 2">
    <name type="scientific">Paenibacillus uliginis N3/975</name>
    <dbReference type="NCBI Taxonomy" id="1313296"/>
    <lineage>
        <taxon>Bacteria</taxon>
        <taxon>Bacillati</taxon>
        <taxon>Bacillota</taxon>
        <taxon>Bacilli</taxon>
        <taxon>Bacillales</taxon>
        <taxon>Paenibacillaceae</taxon>
        <taxon>Paenibacillus</taxon>
    </lineage>
</organism>
<proteinExistence type="predicted"/>
<evidence type="ECO:0000313" key="1">
    <source>
        <dbReference type="EMBL" id="SMF73087.1"/>
    </source>
</evidence>
<gene>
    <name evidence="1" type="ORF">SAMN05661091_0930</name>
</gene>
<dbReference type="AlphaFoldDB" id="A0A1X7GQ65"/>
<evidence type="ECO:0000313" key="2">
    <source>
        <dbReference type="Proteomes" id="UP000192940"/>
    </source>
</evidence>
<sequence>MEKIMTISLVFESKEEGTVMVGTDKELDQLTHPEIKKMIGEKILVKRTDNREIPLQVSSIQISTSMADKKNIGISVGKAISPEEIKIGSTIYRNQD</sequence>
<dbReference type="RefSeq" id="WP_208917968.1">
    <property type="nucleotide sequence ID" value="NZ_LT840184.1"/>
</dbReference>
<dbReference type="EMBL" id="LT840184">
    <property type="protein sequence ID" value="SMF73087.1"/>
    <property type="molecule type" value="Genomic_DNA"/>
</dbReference>
<reference evidence="2" key="1">
    <citation type="submission" date="2017-04" db="EMBL/GenBank/DDBJ databases">
        <authorList>
            <person name="Varghese N."/>
            <person name="Submissions S."/>
        </authorList>
    </citation>
    <scope>NUCLEOTIDE SEQUENCE [LARGE SCALE GENOMIC DNA]</scope>
    <source>
        <strain evidence="2">N3/975</strain>
    </source>
</reference>
<keyword evidence="2" id="KW-1185">Reference proteome</keyword>